<proteinExistence type="predicted"/>
<accession>A0A0E9NNE1</accession>
<gene>
    <name evidence="2" type="ORF">G7K_5322-t1</name>
</gene>
<evidence type="ECO:0000313" key="2">
    <source>
        <dbReference type="EMBL" id="GAO51211.1"/>
    </source>
</evidence>
<feature type="compositionally biased region" description="Basic residues" evidence="1">
    <location>
        <begin position="224"/>
        <end position="234"/>
    </location>
</feature>
<feature type="compositionally biased region" description="Acidic residues" evidence="1">
    <location>
        <begin position="195"/>
        <end position="204"/>
    </location>
</feature>
<sequence>MFDLIPSVGSLSAAAGPPRHAPAPRPDTNGVCDPHCVMPAPPCRRVVGGTVQREGSGGTTPPTTTISIAFTRTRRAYIPVFSFLRTNILYLSQRRVAYSRLPIAMEDDYVIIHARDADPFLSATSKHILSETTDGSASEPDSDEFTVLNLEKMSYAAVATMPSLPAAAGGKKLKAKSAKKAGDRVWTPHVRSEEAAEEDDDEDIDWEAEKIARGQERVNGLVKNKGRRGYAPKE</sequence>
<comment type="caution">
    <text evidence="2">The sequence shown here is derived from an EMBL/GenBank/DDBJ whole genome shotgun (WGS) entry which is preliminary data.</text>
</comment>
<name>A0A0E9NNE1_SAICN</name>
<reference evidence="2 3" key="1">
    <citation type="journal article" date="2011" name="J. Gen. Appl. Microbiol.">
        <title>Draft genome sequencing of the enigmatic yeast Saitoella complicata.</title>
        <authorList>
            <person name="Nishida H."/>
            <person name="Hamamoto M."/>
            <person name="Sugiyama J."/>
        </authorList>
    </citation>
    <scope>NUCLEOTIDE SEQUENCE [LARGE SCALE GENOMIC DNA]</scope>
    <source>
        <strain evidence="2 3">NRRL Y-17804</strain>
    </source>
</reference>
<feature type="region of interest" description="Disordered" evidence="1">
    <location>
        <begin position="215"/>
        <end position="234"/>
    </location>
</feature>
<feature type="region of interest" description="Disordered" evidence="1">
    <location>
        <begin position="169"/>
        <end position="204"/>
    </location>
</feature>
<evidence type="ECO:0000313" key="3">
    <source>
        <dbReference type="Proteomes" id="UP000033140"/>
    </source>
</evidence>
<reference evidence="2 3" key="3">
    <citation type="journal article" date="2015" name="Genome Announc.">
        <title>Draft Genome Sequence of the Archiascomycetous Yeast Saitoella complicata.</title>
        <authorList>
            <person name="Yamauchi K."/>
            <person name="Kondo S."/>
            <person name="Hamamoto M."/>
            <person name="Takahashi Y."/>
            <person name="Ogura Y."/>
            <person name="Hayashi T."/>
            <person name="Nishida H."/>
        </authorList>
    </citation>
    <scope>NUCLEOTIDE SEQUENCE [LARGE SCALE GENOMIC DNA]</scope>
    <source>
        <strain evidence="2 3">NRRL Y-17804</strain>
    </source>
</reference>
<reference evidence="2 3" key="2">
    <citation type="journal article" date="2014" name="J. Gen. Appl. Microbiol.">
        <title>The early diverging ascomycetous budding yeast Saitoella complicata has three histone deacetylases belonging to the Clr6, Hos2, and Rpd3 lineages.</title>
        <authorList>
            <person name="Nishida H."/>
            <person name="Matsumoto T."/>
            <person name="Kondo S."/>
            <person name="Hamamoto M."/>
            <person name="Yoshikawa H."/>
        </authorList>
    </citation>
    <scope>NUCLEOTIDE SEQUENCE [LARGE SCALE GENOMIC DNA]</scope>
    <source>
        <strain evidence="2 3">NRRL Y-17804</strain>
    </source>
</reference>
<protein>
    <submittedName>
        <fullName evidence="2">Uncharacterized protein</fullName>
    </submittedName>
</protein>
<dbReference type="EMBL" id="BACD03000042">
    <property type="protein sequence ID" value="GAO51211.1"/>
    <property type="molecule type" value="Genomic_DNA"/>
</dbReference>
<organism evidence="2 3">
    <name type="scientific">Saitoella complicata (strain BCRC 22490 / CBS 7301 / JCM 7358 / NBRC 10748 / NRRL Y-17804)</name>
    <dbReference type="NCBI Taxonomy" id="698492"/>
    <lineage>
        <taxon>Eukaryota</taxon>
        <taxon>Fungi</taxon>
        <taxon>Dikarya</taxon>
        <taxon>Ascomycota</taxon>
        <taxon>Taphrinomycotina</taxon>
        <taxon>Taphrinomycotina incertae sedis</taxon>
        <taxon>Saitoella</taxon>
    </lineage>
</organism>
<dbReference type="Proteomes" id="UP000033140">
    <property type="component" value="Unassembled WGS sequence"/>
</dbReference>
<evidence type="ECO:0000256" key="1">
    <source>
        <dbReference type="SAM" id="MobiDB-lite"/>
    </source>
</evidence>
<keyword evidence="3" id="KW-1185">Reference proteome</keyword>
<dbReference type="AlphaFoldDB" id="A0A0E9NNE1"/>